<evidence type="ECO:0000256" key="1">
    <source>
        <dbReference type="PIRSR" id="PIRSR605019-1"/>
    </source>
</evidence>
<dbReference type="eggNOG" id="ENOG502S159">
    <property type="taxonomic scope" value="Eukaryota"/>
</dbReference>
<feature type="binding site" evidence="1">
    <location>
        <position position="292"/>
    </location>
    <ligand>
        <name>Zn(2+)</name>
        <dbReference type="ChEBI" id="CHEBI:29105"/>
    </ligand>
</feature>
<dbReference type="OrthoDB" id="3941538at2759"/>
<feature type="region of interest" description="Disordered" evidence="2">
    <location>
        <begin position="21"/>
        <end position="84"/>
    </location>
</feature>
<gene>
    <name evidence="3" type="ORF">EUGRSUZ_F01542</name>
</gene>
<dbReference type="Pfam" id="PF03352">
    <property type="entry name" value="Adenine_glyco"/>
    <property type="match status" value="1"/>
</dbReference>
<keyword evidence="1" id="KW-0479">Metal-binding</keyword>
<feature type="region of interest" description="Disordered" evidence="2">
    <location>
        <begin position="310"/>
        <end position="330"/>
    </location>
</feature>
<evidence type="ECO:0000256" key="2">
    <source>
        <dbReference type="SAM" id="MobiDB-lite"/>
    </source>
</evidence>
<dbReference type="AlphaFoldDB" id="A0A059BNY0"/>
<organism evidence="3">
    <name type="scientific">Eucalyptus grandis</name>
    <name type="common">Flooded gum</name>
    <dbReference type="NCBI Taxonomy" id="71139"/>
    <lineage>
        <taxon>Eukaryota</taxon>
        <taxon>Viridiplantae</taxon>
        <taxon>Streptophyta</taxon>
        <taxon>Embryophyta</taxon>
        <taxon>Tracheophyta</taxon>
        <taxon>Spermatophyta</taxon>
        <taxon>Magnoliopsida</taxon>
        <taxon>eudicotyledons</taxon>
        <taxon>Gunneridae</taxon>
        <taxon>Pentapetalae</taxon>
        <taxon>rosids</taxon>
        <taxon>malvids</taxon>
        <taxon>Myrtales</taxon>
        <taxon>Myrtaceae</taxon>
        <taxon>Myrtoideae</taxon>
        <taxon>Eucalypteae</taxon>
        <taxon>Eucalyptus</taxon>
    </lineage>
</organism>
<proteinExistence type="predicted"/>
<feature type="compositionally biased region" description="Low complexity" evidence="2">
    <location>
        <begin position="47"/>
        <end position="81"/>
    </location>
</feature>
<protein>
    <submittedName>
        <fullName evidence="3">Uncharacterized protein</fullName>
    </submittedName>
</protein>
<dbReference type="KEGG" id="egr:104448734"/>
<dbReference type="Gene3D" id="1.10.340.30">
    <property type="entry name" value="Hypothetical protein, domain 2"/>
    <property type="match status" value="1"/>
</dbReference>
<dbReference type="GO" id="GO:0006284">
    <property type="term" value="P:base-excision repair"/>
    <property type="evidence" value="ECO:0007669"/>
    <property type="project" value="InterPro"/>
</dbReference>
<dbReference type="Gramene" id="KCW67813">
    <property type="protein sequence ID" value="KCW67813"/>
    <property type="gene ID" value="EUGRSUZ_F01542"/>
</dbReference>
<dbReference type="InParanoid" id="A0A059BNY0"/>
<accession>A0A059BNY0</accession>
<feature type="binding site" evidence="1">
    <location>
        <position position="119"/>
    </location>
    <ligand>
        <name>Zn(2+)</name>
        <dbReference type="ChEBI" id="CHEBI:29105"/>
    </ligand>
</feature>
<dbReference type="PANTHER" id="PTHR31116">
    <property type="entry name" value="OS04G0501200 PROTEIN"/>
    <property type="match status" value="1"/>
</dbReference>
<dbReference type="InterPro" id="IPR005019">
    <property type="entry name" value="Adenine_glyco"/>
</dbReference>
<dbReference type="PANTHER" id="PTHR31116:SF25">
    <property type="entry name" value="DNA GLYCOSYLASE SUPERFAMILY PROTEIN"/>
    <property type="match status" value="1"/>
</dbReference>
<feature type="compositionally biased region" description="Basic and acidic residues" evidence="2">
    <location>
        <begin position="310"/>
        <end position="321"/>
    </location>
</feature>
<sequence>MPVPAKPQPTAKPVAELRAILGPGGNRVAVGKEDPKRQSKPQKPRKPAAAEVPASAVRSSASVDSTASSDSNSNSSSASSVKKMAKCRRTVKSVVGATVARPVSPGAEDGGVSGPLKRCDWITANSDPPYTSFHDEEWGVPVHDDRKLFELLVFSQALAELSWPMILQLREVFRKFFANFDPSCVAHFDEKKMLCVKVNGKPLLSEPKLRAVIENAKQTIKIQEEFGSFSNYIWSFVSHKPIRNGFRYARQVPIKTPKAEVISKNMMQRGFCSVGPTVIYSFMQVSGMVNDHLLSCFRYRECIADAKRDFKPKTEETEVKNEGSGSPRPS</sequence>
<dbReference type="GO" id="GO:0008725">
    <property type="term" value="F:DNA-3-methyladenine glycosylase activity"/>
    <property type="evidence" value="ECO:0007669"/>
    <property type="project" value="InterPro"/>
</dbReference>
<name>A0A059BNY0_EUCGR</name>
<keyword evidence="1" id="KW-0862">Zinc</keyword>
<reference evidence="3" key="1">
    <citation type="submission" date="2013-07" db="EMBL/GenBank/DDBJ databases">
        <title>The genome of Eucalyptus grandis.</title>
        <authorList>
            <person name="Schmutz J."/>
            <person name="Hayes R."/>
            <person name="Myburg A."/>
            <person name="Tuskan G."/>
            <person name="Grattapaglia D."/>
            <person name="Rokhsar D.S."/>
        </authorList>
    </citation>
    <scope>NUCLEOTIDE SEQUENCE</scope>
    <source>
        <tissue evidence="3">Leaf extractions</tissue>
    </source>
</reference>
<dbReference type="EMBL" id="KK198758">
    <property type="protein sequence ID" value="KCW67813.1"/>
    <property type="molecule type" value="Genomic_DNA"/>
</dbReference>
<feature type="binding site" evidence="1">
    <location>
        <position position="296"/>
    </location>
    <ligand>
        <name>Zn(2+)</name>
        <dbReference type="ChEBI" id="CHEBI:29105"/>
    </ligand>
</feature>
<dbReference type="SUPFAM" id="SSF48150">
    <property type="entry name" value="DNA-glycosylase"/>
    <property type="match status" value="1"/>
</dbReference>
<dbReference type="GO" id="GO:0046872">
    <property type="term" value="F:metal ion binding"/>
    <property type="evidence" value="ECO:0007669"/>
    <property type="project" value="UniProtKB-KW"/>
</dbReference>
<dbReference type="FunCoup" id="A0A059BNY0">
    <property type="interactions" value="7"/>
</dbReference>
<dbReference type="InterPro" id="IPR011257">
    <property type="entry name" value="DNA_glycosylase"/>
</dbReference>
<evidence type="ECO:0000313" key="3">
    <source>
        <dbReference type="EMBL" id="KCW67813.1"/>
    </source>
</evidence>
<feature type="binding site" evidence="1">
    <location>
        <position position="134"/>
    </location>
    <ligand>
        <name>Zn(2+)</name>
        <dbReference type="ChEBI" id="CHEBI:29105"/>
    </ligand>
</feature>
<dbReference type="OMA" id="ICEPRAV"/>